<dbReference type="AlphaFoldDB" id="A0A3N0XHU6"/>
<feature type="domain" description="PPIase FKBP-type" evidence="4">
    <location>
        <begin position="196"/>
        <end position="286"/>
    </location>
</feature>
<sequence>MEKIKDIIPDYHDGDFLCPKSGAKLASLFGLDRADSQGNESFQFTAPKQPKKTCAILGPPPQKPAPPPCAPAVMFATAVHAFCFVNGQYVKQGKIGAAVLGNHVTKEYKILLYGSKQKQITSARIYRGFVLTVQPCNYVTFYDDQQQSWSLMFDSEKSRPEFCKEVCVARWNSEASSDSLVTQDLVQGEGQAVDVGDTVEVAYSGWLLQNHSFGQIFDSNLGKEKLQRVKLGAGKALRGWEDGMLGMQKGGRRLLIIPPGMVSKGVPNHVPENSTLVFDVEIHRVKFSKERHSGGSVDTFSTSPGTCSDTLSEENTSQLVTTDTEESKDQAPKGKVESVSENLTTSGESKAKLISRIAKMGQAMLPFLTGAIPAQPDPSDSETEVRRIGELFKSQDASESGCTCDLSPSHSPSPKPAQMPCSPPSLLCQPDDAQKQEAVPPHADSNTTQGFQLNSIPSICPSHIPYQTPDITTFLMSEARQHNAEILLAIEKVAHRMDLLTCKVDELQKEDHFSFGLSSVSLETNKILHNIQRIIQESMCLKKEVLEKSSQVEEQNHKIGELSGQNKRNMEQQHTQTRRLQAEQGKVHLSEELSSSTTQAYQLQQEMVNLQQMVTEIQTDLSAALEDKHKHCAQISLLEEQVKELVKQEKQSEQRWRAEKQKCKEMETIIQNMDEEMQDLRAEKENLDQYEDLKKTSENKKKQFETQLAVQVKRVMNGVFQSLKTEFDPQESYSGHIVCEILQNTIKSITMKLLSEIWVIESDIDKVEEENQLRSTDLLSDGKHAEGKP</sequence>
<feature type="region of interest" description="Disordered" evidence="3">
    <location>
        <begin position="291"/>
        <end position="344"/>
    </location>
</feature>
<evidence type="ECO:0000259" key="4">
    <source>
        <dbReference type="PROSITE" id="PS50059"/>
    </source>
</evidence>
<feature type="compositionally biased region" description="Polar residues" evidence="3">
    <location>
        <begin position="566"/>
        <end position="579"/>
    </location>
</feature>
<feature type="compositionally biased region" description="Polar residues" evidence="3">
    <location>
        <begin position="398"/>
        <end position="410"/>
    </location>
</feature>
<feature type="compositionally biased region" description="Basic and acidic residues" evidence="3">
    <location>
        <begin position="325"/>
        <end position="338"/>
    </location>
</feature>
<dbReference type="InterPro" id="IPR001179">
    <property type="entry name" value="PPIase_FKBP_dom"/>
</dbReference>
<gene>
    <name evidence="5" type="ORF">DPX16_23171</name>
</gene>
<dbReference type="GO" id="GO:0003755">
    <property type="term" value="F:peptidyl-prolyl cis-trans isomerase activity"/>
    <property type="evidence" value="ECO:0007669"/>
    <property type="project" value="UniProtKB-KW"/>
</dbReference>
<dbReference type="GO" id="GO:0030426">
    <property type="term" value="C:growth cone"/>
    <property type="evidence" value="ECO:0007669"/>
    <property type="project" value="TreeGrafter"/>
</dbReference>
<dbReference type="InterPro" id="IPR046357">
    <property type="entry name" value="PPIase_dom_sf"/>
</dbReference>
<feature type="compositionally biased region" description="Polar residues" evidence="3">
    <location>
        <begin position="296"/>
        <end position="322"/>
    </location>
</feature>
<dbReference type="Gene3D" id="3.10.50.40">
    <property type="match status" value="1"/>
</dbReference>
<dbReference type="OrthoDB" id="77911at2759"/>
<dbReference type="Pfam" id="PF00254">
    <property type="entry name" value="FKBP_C"/>
    <property type="match status" value="1"/>
</dbReference>
<dbReference type="PANTHER" id="PTHR44927">
    <property type="entry name" value="FK506-BINDING PROTEIN 15"/>
    <property type="match status" value="1"/>
</dbReference>
<evidence type="ECO:0000313" key="5">
    <source>
        <dbReference type="EMBL" id="ROI27849.1"/>
    </source>
</evidence>
<accession>A0A3N0XHU6</accession>
<keyword evidence="6" id="KW-1185">Reference proteome</keyword>
<comment type="catalytic activity">
    <reaction evidence="1">
        <text>[protein]-peptidylproline (omega=180) = [protein]-peptidylproline (omega=0)</text>
        <dbReference type="Rhea" id="RHEA:16237"/>
        <dbReference type="Rhea" id="RHEA-COMP:10747"/>
        <dbReference type="Rhea" id="RHEA-COMP:10748"/>
        <dbReference type="ChEBI" id="CHEBI:83833"/>
        <dbReference type="ChEBI" id="CHEBI:83834"/>
        <dbReference type="EC" id="5.2.1.8"/>
    </reaction>
</comment>
<name>A0A3N0XHU6_ANAGA</name>
<dbReference type="EC" id="5.2.1.8" evidence="1"/>
<feature type="region of interest" description="Disordered" evidence="3">
    <location>
        <begin position="566"/>
        <end position="586"/>
    </location>
</feature>
<comment type="caution">
    <text evidence="5">The sequence shown here is derived from an EMBL/GenBank/DDBJ whole genome shotgun (WGS) entry which is preliminary data.</text>
</comment>
<proteinExistence type="predicted"/>
<evidence type="ECO:0000256" key="1">
    <source>
        <dbReference type="PROSITE-ProRule" id="PRU00277"/>
    </source>
</evidence>
<evidence type="ECO:0000256" key="3">
    <source>
        <dbReference type="SAM" id="MobiDB-lite"/>
    </source>
</evidence>
<feature type="region of interest" description="Disordered" evidence="3">
    <location>
        <begin position="398"/>
        <end position="447"/>
    </location>
</feature>
<keyword evidence="2" id="KW-0175">Coiled coil</keyword>
<dbReference type="Pfam" id="PF23649">
    <property type="entry name" value="FKBP15"/>
    <property type="match status" value="1"/>
</dbReference>
<reference evidence="5 6" key="1">
    <citation type="submission" date="2018-10" db="EMBL/GenBank/DDBJ databases">
        <title>Genome assembly for a Yunnan-Guizhou Plateau 3E fish, Anabarilius grahami (Regan), and its evolutionary and genetic applications.</title>
        <authorList>
            <person name="Jiang W."/>
        </authorList>
    </citation>
    <scope>NUCLEOTIDE SEQUENCE [LARGE SCALE GENOMIC DNA]</scope>
    <source>
        <strain evidence="5">AG-KIZ</strain>
        <tissue evidence="5">Muscle</tissue>
    </source>
</reference>
<feature type="coiled-coil region" evidence="2">
    <location>
        <begin position="635"/>
        <end position="707"/>
    </location>
</feature>
<evidence type="ECO:0000256" key="2">
    <source>
        <dbReference type="SAM" id="Coils"/>
    </source>
</evidence>
<keyword evidence="1" id="KW-0413">Isomerase</keyword>
<dbReference type="InterPro" id="IPR056598">
    <property type="entry name" value="FKBP-15_dom"/>
</dbReference>
<dbReference type="PANTHER" id="PTHR44927:SF1">
    <property type="entry name" value="FK506-BINDING PROTEIN 15"/>
    <property type="match status" value="1"/>
</dbReference>
<dbReference type="SUPFAM" id="SSF54534">
    <property type="entry name" value="FKBP-like"/>
    <property type="match status" value="1"/>
</dbReference>
<dbReference type="PROSITE" id="PS50059">
    <property type="entry name" value="FKBP_PPIASE"/>
    <property type="match status" value="1"/>
</dbReference>
<feature type="compositionally biased region" description="Pro residues" evidence="3">
    <location>
        <begin position="411"/>
        <end position="423"/>
    </location>
</feature>
<evidence type="ECO:0000313" key="6">
    <source>
        <dbReference type="Proteomes" id="UP000281406"/>
    </source>
</evidence>
<dbReference type="EMBL" id="RJVU01073043">
    <property type="protein sequence ID" value="ROI27849.1"/>
    <property type="molecule type" value="Genomic_DNA"/>
</dbReference>
<dbReference type="Proteomes" id="UP000281406">
    <property type="component" value="Unassembled WGS sequence"/>
</dbReference>
<organism evidence="5 6">
    <name type="scientific">Anabarilius grahami</name>
    <name type="common">Kanglang fish</name>
    <name type="synonym">Barilius grahami</name>
    <dbReference type="NCBI Taxonomy" id="495550"/>
    <lineage>
        <taxon>Eukaryota</taxon>
        <taxon>Metazoa</taxon>
        <taxon>Chordata</taxon>
        <taxon>Craniata</taxon>
        <taxon>Vertebrata</taxon>
        <taxon>Euteleostomi</taxon>
        <taxon>Actinopterygii</taxon>
        <taxon>Neopterygii</taxon>
        <taxon>Teleostei</taxon>
        <taxon>Ostariophysi</taxon>
        <taxon>Cypriniformes</taxon>
        <taxon>Xenocyprididae</taxon>
        <taxon>Xenocypridinae</taxon>
        <taxon>Xenocypridinae incertae sedis</taxon>
        <taxon>Anabarilius</taxon>
    </lineage>
</organism>
<keyword evidence="1" id="KW-0697">Rotamase</keyword>
<protein>
    <recommendedName>
        <fullName evidence="1">peptidylprolyl isomerase</fullName>
        <ecNumber evidence="1">5.2.1.8</ecNumber>
    </recommendedName>
</protein>